<organism evidence="8 9">
    <name type="scientific">Trachymyrmex septentrionalis</name>
    <dbReference type="NCBI Taxonomy" id="34720"/>
    <lineage>
        <taxon>Eukaryota</taxon>
        <taxon>Metazoa</taxon>
        <taxon>Ecdysozoa</taxon>
        <taxon>Arthropoda</taxon>
        <taxon>Hexapoda</taxon>
        <taxon>Insecta</taxon>
        <taxon>Pterygota</taxon>
        <taxon>Neoptera</taxon>
        <taxon>Endopterygota</taxon>
        <taxon>Hymenoptera</taxon>
        <taxon>Apocrita</taxon>
        <taxon>Aculeata</taxon>
        <taxon>Formicoidea</taxon>
        <taxon>Formicidae</taxon>
        <taxon>Myrmicinae</taxon>
        <taxon>Trachymyrmex</taxon>
    </lineage>
</organism>
<feature type="domain" description="THAP-type" evidence="7">
    <location>
        <begin position="1"/>
        <end position="89"/>
    </location>
</feature>
<keyword evidence="9" id="KW-1185">Reference proteome</keyword>
<dbReference type="GO" id="GO:0003690">
    <property type="term" value="F:double-stranded DNA binding"/>
    <property type="evidence" value="ECO:0007669"/>
    <property type="project" value="TreeGrafter"/>
</dbReference>
<evidence type="ECO:0000313" key="8">
    <source>
        <dbReference type="EMBL" id="KYN41498.1"/>
    </source>
</evidence>
<evidence type="ECO:0000256" key="5">
    <source>
        <dbReference type="ARBA" id="ARBA00023125"/>
    </source>
</evidence>
<dbReference type="SUPFAM" id="SSF46689">
    <property type="entry name" value="Homeodomain-like"/>
    <property type="match status" value="1"/>
</dbReference>
<evidence type="ECO:0000256" key="6">
    <source>
        <dbReference type="PROSITE-ProRule" id="PRU00309"/>
    </source>
</evidence>
<keyword evidence="3 6" id="KW-0863">Zinc-finger</keyword>
<evidence type="ECO:0000256" key="2">
    <source>
        <dbReference type="ARBA" id="ARBA00022723"/>
    </source>
</evidence>
<dbReference type="Pfam" id="PF16087">
    <property type="entry name" value="DUF4817"/>
    <property type="match status" value="1"/>
</dbReference>
<dbReference type="GO" id="GO:0031297">
    <property type="term" value="P:replication fork processing"/>
    <property type="evidence" value="ECO:0007669"/>
    <property type="project" value="TreeGrafter"/>
</dbReference>
<sequence>MIKRKNAWCAVPRCTKNFNLEERYFFRFPKEHERWLQWVQACGRLDLESKGPEYAYQNCRLCHLHFNEKWYKINKMRARLHPDAIPTRFFAYRNKVLATQKKNNLTADSLGLVKMDYTIEQRMFIIEQYFKNNESLAAAVRKFHTKYGRNSVLTSSTVKRLIEKFRETGSVGDAKHTGRPKTSRSNVNIEAVRESVGDNPGTSIRRRAQELQISRSSLQRILTKNLCLYLFSEKT</sequence>
<dbReference type="GO" id="GO:0003697">
    <property type="term" value="F:single-stranded DNA binding"/>
    <property type="evidence" value="ECO:0007669"/>
    <property type="project" value="TreeGrafter"/>
</dbReference>
<dbReference type="GO" id="GO:0000793">
    <property type="term" value="C:condensed chromosome"/>
    <property type="evidence" value="ECO:0007669"/>
    <property type="project" value="TreeGrafter"/>
</dbReference>
<dbReference type="GO" id="GO:0016301">
    <property type="term" value="F:kinase activity"/>
    <property type="evidence" value="ECO:0007669"/>
    <property type="project" value="UniProtKB-KW"/>
</dbReference>
<dbReference type="EMBL" id="KQ981463">
    <property type="protein sequence ID" value="KYN41498.1"/>
    <property type="molecule type" value="Genomic_DNA"/>
</dbReference>
<name>A0A151JYI0_9HYME</name>
<dbReference type="GO" id="GO:0008270">
    <property type="term" value="F:zinc ion binding"/>
    <property type="evidence" value="ECO:0007669"/>
    <property type="project" value="UniProtKB-KW"/>
</dbReference>
<dbReference type="InterPro" id="IPR006612">
    <property type="entry name" value="THAP_Znf"/>
</dbReference>
<keyword evidence="2" id="KW-0479">Metal-binding</keyword>
<keyword evidence="8" id="KW-0418">Kinase</keyword>
<dbReference type="PANTHER" id="PTHR46060">
    <property type="entry name" value="MARINER MOS1 TRANSPOSASE-LIKE PROTEIN"/>
    <property type="match status" value="1"/>
</dbReference>
<dbReference type="GO" id="GO:0042800">
    <property type="term" value="F:histone H3K4 methyltransferase activity"/>
    <property type="evidence" value="ECO:0007669"/>
    <property type="project" value="TreeGrafter"/>
</dbReference>
<dbReference type="GO" id="GO:0000729">
    <property type="term" value="P:DNA double-strand break processing"/>
    <property type="evidence" value="ECO:0007669"/>
    <property type="project" value="TreeGrafter"/>
</dbReference>
<keyword evidence="4" id="KW-0862">Zinc</keyword>
<dbReference type="AlphaFoldDB" id="A0A151JYI0"/>
<evidence type="ECO:0000256" key="3">
    <source>
        <dbReference type="ARBA" id="ARBA00022771"/>
    </source>
</evidence>
<evidence type="ECO:0000259" key="7">
    <source>
        <dbReference type="PROSITE" id="PS50950"/>
    </source>
</evidence>
<evidence type="ECO:0000256" key="4">
    <source>
        <dbReference type="ARBA" id="ARBA00022833"/>
    </source>
</evidence>
<dbReference type="Pfam" id="PF05485">
    <property type="entry name" value="THAP"/>
    <property type="match status" value="1"/>
</dbReference>
<dbReference type="SUPFAM" id="SSF57716">
    <property type="entry name" value="Glucocorticoid receptor-like (DNA-binding domain)"/>
    <property type="match status" value="1"/>
</dbReference>
<dbReference type="GO" id="GO:0035861">
    <property type="term" value="C:site of double-strand break"/>
    <property type="evidence" value="ECO:0007669"/>
    <property type="project" value="TreeGrafter"/>
</dbReference>
<evidence type="ECO:0000256" key="1">
    <source>
        <dbReference type="ARBA" id="ARBA00004123"/>
    </source>
</evidence>
<dbReference type="GO" id="GO:0044547">
    <property type="term" value="F:DNA topoisomerase binding"/>
    <property type="evidence" value="ECO:0007669"/>
    <property type="project" value="TreeGrafter"/>
</dbReference>
<dbReference type="InterPro" id="IPR009057">
    <property type="entry name" value="Homeodomain-like_sf"/>
</dbReference>
<dbReference type="GO" id="GO:0005634">
    <property type="term" value="C:nucleus"/>
    <property type="evidence" value="ECO:0007669"/>
    <property type="project" value="UniProtKB-SubCell"/>
</dbReference>
<dbReference type="PROSITE" id="PS50950">
    <property type="entry name" value="ZF_THAP"/>
    <property type="match status" value="1"/>
</dbReference>
<dbReference type="Proteomes" id="UP000078541">
    <property type="component" value="Unassembled WGS sequence"/>
</dbReference>
<dbReference type="PANTHER" id="PTHR46060:SF2">
    <property type="entry name" value="HISTONE-LYSINE N-METHYLTRANSFERASE SETMAR"/>
    <property type="match status" value="1"/>
</dbReference>
<dbReference type="GO" id="GO:0015074">
    <property type="term" value="P:DNA integration"/>
    <property type="evidence" value="ECO:0007669"/>
    <property type="project" value="TreeGrafter"/>
</dbReference>
<gene>
    <name evidence="8" type="ORF">ALC56_04051</name>
</gene>
<keyword evidence="8" id="KW-0808">Transferase</keyword>
<dbReference type="GO" id="GO:0046975">
    <property type="term" value="F:histone H3K36 methyltransferase activity"/>
    <property type="evidence" value="ECO:0007669"/>
    <property type="project" value="TreeGrafter"/>
</dbReference>
<dbReference type="InterPro" id="IPR032135">
    <property type="entry name" value="DUF4817"/>
</dbReference>
<dbReference type="GO" id="GO:0000014">
    <property type="term" value="F:single-stranded DNA endodeoxyribonuclease activity"/>
    <property type="evidence" value="ECO:0007669"/>
    <property type="project" value="TreeGrafter"/>
</dbReference>
<dbReference type="InterPro" id="IPR052709">
    <property type="entry name" value="Transposase-MT_Hybrid"/>
</dbReference>
<dbReference type="GO" id="GO:0006303">
    <property type="term" value="P:double-strand break repair via nonhomologous end joining"/>
    <property type="evidence" value="ECO:0007669"/>
    <property type="project" value="TreeGrafter"/>
</dbReference>
<dbReference type="GO" id="GO:0044774">
    <property type="term" value="P:mitotic DNA integrity checkpoint signaling"/>
    <property type="evidence" value="ECO:0007669"/>
    <property type="project" value="TreeGrafter"/>
</dbReference>
<keyword evidence="5 6" id="KW-0238">DNA-binding</keyword>
<protein>
    <submittedName>
        <fullName evidence="8">52 kDa repressor of the inhibitor of the protein kinase</fullName>
    </submittedName>
</protein>
<comment type="subcellular location">
    <subcellularLocation>
        <location evidence="1">Nucleus</location>
    </subcellularLocation>
</comment>
<reference evidence="8 9" key="1">
    <citation type="submission" date="2016-03" db="EMBL/GenBank/DDBJ databases">
        <title>Trachymyrmex septentrionalis WGS genome.</title>
        <authorList>
            <person name="Nygaard S."/>
            <person name="Hu H."/>
            <person name="Boomsma J."/>
            <person name="Zhang G."/>
        </authorList>
    </citation>
    <scope>NUCLEOTIDE SEQUENCE [LARGE SCALE GENOMIC DNA]</scope>
    <source>
        <strain evidence="8">Tsep2-gDNA-1</strain>
        <tissue evidence="8">Whole body</tissue>
    </source>
</reference>
<dbReference type="STRING" id="34720.A0A151JYI0"/>
<proteinExistence type="predicted"/>
<accession>A0A151JYI0</accession>
<evidence type="ECO:0000313" key="9">
    <source>
        <dbReference type="Proteomes" id="UP000078541"/>
    </source>
</evidence>
<dbReference type="SMART" id="SM00980">
    <property type="entry name" value="THAP"/>
    <property type="match status" value="1"/>
</dbReference>